<dbReference type="GO" id="GO:0008962">
    <property type="term" value="F:phosphatidylglycerophosphatase activity"/>
    <property type="evidence" value="ECO:0007669"/>
    <property type="project" value="InterPro"/>
</dbReference>
<dbReference type="Proteomes" id="UP000287233">
    <property type="component" value="Chromosome"/>
</dbReference>
<gene>
    <name evidence="4" type="ORF">BIP78_0528</name>
</gene>
<dbReference type="NCBIfam" id="TIGR01549">
    <property type="entry name" value="HAD-SF-IA-v1"/>
    <property type="match status" value="1"/>
</dbReference>
<reference evidence="5" key="1">
    <citation type="submission" date="2018-12" db="EMBL/GenBank/DDBJ databases">
        <title>Complete genome sequence of an uncultured bacterium of the candidate phylum Bipolaricaulota.</title>
        <authorList>
            <person name="Kadnikov V.V."/>
            <person name="Mardanov A.V."/>
            <person name="Beletsky A.V."/>
            <person name="Frank Y.A."/>
            <person name="Karnachuk O.V."/>
            <person name="Ravin N.V."/>
        </authorList>
    </citation>
    <scope>NUCLEOTIDE SEQUENCE [LARGE SCALE GENOMIC DNA]</scope>
</reference>
<dbReference type="PANTHER" id="PTHR46470">
    <property type="entry name" value="N-ACYLNEURAMINATE-9-PHOSPHATASE"/>
    <property type="match status" value="1"/>
</dbReference>
<comment type="cofactor">
    <cofactor evidence="1">
        <name>Mg(2+)</name>
        <dbReference type="ChEBI" id="CHEBI:18420"/>
    </cofactor>
</comment>
<evidence type="ECO:0000256" key="1">
    <source>
        <dbReference type="ARBA" id="ARBA00001946"/>
    </source>
</evidence>
<dbReference type="InterPro" id="IPR023214">
    <property type="entry name" value="HAD_sf"/>
</dbReference>
<protein>
    <submittedName>
        <fullName evidence="4">Hydrolase, HAD subfamily IIIA</fullName>
    </submittedName>
</protein>
<organism evidence="4 5">
    <name type="scientific">Bipolaricaulis sibiricus</name>
    <dbReference type="NCBI Taxonomy" id="2501609"/>
    <lineage>
        <taxon>Bacteria</taxon>
        <taxon>Candidatus Bipolaricaulota</taxon>
        <taxon>Candidatus Bipolaricaulia</taxon>
        <taxon>Candidatus Bipolaricaulales</taxon>
        <taxon>Candidatus Bipolaricaulaceae</taxon>
        <taxon>Candidatus Bipolaricaulis</taxon>
    </lineage>
</organism>
<evidence type="ECO:0000313" key="4">
    <source>
        <dbReference type="EMBL" id="QAA76294.1"/>
    </source>
</evidence>
<dbReference type="AlphaFoldDB" id="A0A410FTG5"/>
<name>A0A410FTG5_BIPS1</name>
<evidence type="ECO:0000256" key="2">
    <source>
        <dbReference type="ARBA" id="ARBA00022801"/>
    </source>
</evidence>
<dbReference type="NCBIfam" id="TIGR01668">
    <property type="entry name" value="YqeG_hyp_ppase"/>
    <property type="match status" value="1"/>
</dbReference>
<dbReference type="InterPro" id="IPR051400">
    <property type="entry name" value="HAD-like_hydrolase"/>
</dbReference>
<dbReference type="SUPFAM" id="SSF56784">
    <property type="entry name" value="HAD-like"/>
    <property type="match status" value="1"/>
</dbReference>
<proteinExistence type="predicted"/>
<accession>A0A410FTG5</accession>
<dbReference type="Gene3D" id="3.40.50.1000">
    <property type="entry name" value="HAD superfamily/HAD-like"/>
    <property type="match status" value="1"/>
</dbReference>
<evidence type="ECO:0000256" key="3">
    <source>
        <dbReference type="ARBA" id="ARBA00022842"/>
    </source>
</evidence>
<dbReference type="Pfam" id="PF00702">
    <property type="entry name" value="Hydrolase"/>
    <property type="match status" value="1"/>
</dbReference>
<dbReference type="KEGG" id="bih:BIP78_0528"/>
<dbReference type="EMBL" id="CP034928">
    <property type="protein sequence ID" value="QAA76294.1"/>
    <property type="molecule type" value="Genomic_DNA"/>
</dbReference>
<dbReference type="InterPro" id="IPR036412">
    <property type="entry name" value="HAD-like_sf"/>
</dbReference>
<dbReference type="GO" id="GO:0044281">
    <property type="term" value="P:small molecule metabolic process"/>
    <property type="evidence" value="ECO:0007669"/>
    <property type="project" value="UniProtKB-ARBA"/>
</dbReference>
<evidence type="ECO:0000313" key="5">
    <source>
        <dbReference type="Proteomes" id="UP000287233"/>
    </source>
</evidence>
<sequence length="163" mass="18507">MKWVEPHHVARSVHDVDYATLAKQGIRSILFDLENTLCRWRVWELDERAWGLLRHLQDLGLRVAILTNAPLSPQHPLAAELATRGITVVSSARKPLRYGFKKALQQLHVAPHEAAIVGDQMLTDVLGGRRVGLVTVLVSPLDRNESWPTRINRQIERLLGRPR</sequence>
<dbReference type="InterPro" id="IPR006439">
    <property type="entry name" value="HAD-SF_hydro_IA"/>
</dbReference>
<keyword evidence="3" id="KW-0460">Magnesium</keyword>
<dbReference type="InterPro" id="IPR010021">
    <property type="entry name" value="PGPP1/Gep4"/>
</dbReference>
<keyword evidence="2 4" id="KW-0378">Hydrolase</keyword>